<evidence type="ECO:0000313" key="1">
    <source>
        <dbReference type="EMBL" id="CCD47842.1"/>
    </source>
</evidence>
<proteinExistence type="predicted"/>
<organism evidence="1 2">
    <name type="scientific">Botryotinia fuckeliana (strain T4)</name>
    <name type="common">Noble rot fungus</name>
    <name type="synonym">Botrytis cinerea</name>
    <dbReference type="NCBI Taxonomy" id="999810"/>
    <lineage>
        <taxon>Eukaryota</taxon>
        <taxon>Fungi</taxon>
        <taxon>Dikarya</taxon>
        <taxon>Ascomycota</taxon>
        <taxon>Pezizomycotina</taxon>
        <taxon>Leotiomycetes</taxon>
        <taxon>Helotiales</taxon>
        <taxon>Sclerotiniaceae</taxon>
        <taxon>Botrytis</taxon>
    </lineage>
</organism>
<accession>G2Y5A2</accession>
<gene>
    <name evidence="1" type="ORF">BofuT4_uP113460.1</name>
</gene>
<dbReference type="InParanoid" id="G2Y5A2"/>
<evidence type="ECO:0000313" key="2">
    <source>
        <dbReference type="Proteomes" id="UP000008177"/>
    </source>
</evidence>
<protein>
    <submittedName>
        <fullName evidence="1">Uncharacterized protein</fullName>
    </submittedName>
</protein>
<dbReference type="EMBL" id="FQ790288">
    <property type="protein sequence ID" value="CCD47842.1"/>
    <property type="molecule type" value="Genomic_DNA"/>
</dbReference>
<dbReference type="Proteomes" id="UP000008177">
    <property type="component" value="Unplaced contigs"/>
</dbReference>
<reference evidence="2" key="1">
    <citation type="journal article" date="2011" name="PLoS Genet.">
        <title>Genomic analysis of the necrotrophic fungal pathogens Sclerotinia sclerotiorum and Botrytis cinerea.</title>
        <authorList>
            <person name="Amselem J."/>
            <person name="Cuomo C.A."/>
            <person name="van Kan J.A."/>
            <person name="Viaud M."/>
            <person name="Benito E.P."/>
            <person name="Couloux A."/>
            <person name="Coutinho P.M."/>
            <person name="de Vries R.P."/>
            <person name="Dyer P.S."/>
            <person name="Fillinger S."/>
            <person name="Fournier E."/>
            <person name="Gout L."/>
            <person name="Hahn M."/>
            <person name="Kohn L."/>
            <person name="Lapalu N."/>
            <person name="Plummer K.M."/>
            <person name="Pradier J.M."/>
            <person name="Quevillon E."/>
            <person name="Sharon A."/>
            <person name="Simon A."/>
            <person name="ten Have A."/>
            <person name="Tudzynski B."/>
            <person name="Tudzynski P."/>
            <person name="Wincker P."/>
            <person name="Andrew M."/>
            <person name="Anthouard V."/>
            <person name="Beever R.E."/>
            <person name="Beffa R."/>
            <person name="Benoit I."/>
            <person name="Bouzid O."/>
            <person name="Brault B."/>
            <person name="Chen Z."/>
            <person name="Choquer M."/>
            <person name="Collemare J."/>
            <person name="Cotton P."/>
            <person name="Danchin E.G."/>
            <person name="Da Silva C."/>
            <person name="Gautier A."/>
            <person name="Giraud C."/>
            <person name="Giraud T."/>
            <person name="Gonzalez C."/>
            <person name="Grossetete S."/>
            <person name="Guldener U."/>
            <person name="Henrissat B."/>
            <person name="Howlett B.J."/>
            <person name="Kodira C."/>
            <person name="Kretschmer M."/>
            <person name="Lappartient A."/>
            <person name="Leroch M."/>
            <person name="Levis C."/>
            <person name="Mauceli E."/>
            <person name="Neuveglise C."/>
            <person name="Oeser B."/>
            <person name="Pearson M."/>
            <person name="Poulain J."/>
            <person name="Poussereau N."/>
            <person name="Quesneville H."/>
            <person name="Rascle C."/>
            <person name="Schumacher J."/>
            <person name="Segurens B."/>
            <person name="Sexton A."/>
            <person name="Silva E."/>
            <person name="Sirven C."/>
            <person name="Soanes D.M."/>
            <person name="Talbot N.J."/>
            <person name="Templeton M."/>
            <person name="Yandava C."/>
            <person name="Yarden O."/>
            <person name="Zeng Q."/>
            <person name="Rollins J.A."/>
            <person name="Lebrun M.H."/>
            <person name="Dickman M."/>
        </authorList>
    </citation>
    <scope>NUCLEOTIDE SEQUENCE [LARGE SCALE GENOMIC DNA]</scope>
    <source>
        <strain evidence="2">T4</strain>
    </source>
</reference>
<name>G2Y5A2_BOTF4</name>
<dbReference type="HOGENOM" id="CLU_2812038_0_0_1"/>
<sequence length="67" mass="7346">MCHIENVGQRTRYIQPGKGEEDIDEGIERGGGGGGGCGIASYIFYMLTFVAVEDIRDLYEVGIRDAF</sequence>
<dbReference type="AlphaFoldDB" id="G2Y5A2"/>